<comment type="caution">
    <text evidence="3">The sequence shown here is derived from an EMBL/GenBank/DDBJ whole genome shotgun (WGS) entry which is preliminary data.</text>
</comment>
<keyword evidence="1" id="KW-0560">Oxidoreductase</keyword>
<keyword evidence="3" id="KW-0503">Monooxygenase</keyword>
<dbReference type="RefSeq" id="WP_165141646.1">
    <property type="nucleotide sequence ID" value="NZ_CP049255.1"/>
</dbReference>
<dbReference type="PANTHER" id="PTHR43244:SF1">
    <property type="entry name" value="5,10-METHYLENETETRAHYDROMETHANOPTERIN REDUCTASE"/>
    <property type="match status" value="1"/>
</dbReference>
<feature type="domain" description="Luciferase-like" evidence="2">
    <location>
        <begin position="11"/>
        <end position="221"/>
    </location>
</feature>
<dbReference type="CDD" id="cd01097">
    <property type="entry name" value="Tetrahydromethanopterin_reductase"/>
    <property type="match status" value="1"/>
</dbReference>
<sequence>MRSLGVIFQPSFPPERMLDYARDAEKAGIPELWLWEDCFRESGIAAASAVLASTEKLRVGIGVLPMPLRNVALTAMELATIDRLFPGRIIGGVGHGVQSWMAQVGARHASFLALMDEYLPTLRSLLAKERITIDGRYVHLDDVALDWPPAQPTPVYAGAEGPKTLARTGALADGTIIPSGWSAERLRPAAHIVRDAAGERADTHPIVVFLLASFRDHDDDMALEFAPTTDPEHRVSAIGSPTFVAEKVKELMDAGATTVALQPRLTEPDLPGFIAGAGAVAKLLGLSSAN</sequence>
<dbReference type="GO" id="GO:0016705">
    <property type="term" value="F:oxidoreductase activity, acting on paired donors, with incorporation or reduction of molecular oxygen"/>
    <property type="evidence" value="ECO:0007669"/>
    <property type="project" value="InterPro"/>
</dbReference>
<keyword evidence="4" id="KW-1185">Reference proteome</keyword>
<dbReference type="Pfam" id="PF00296">
    <property type="entry name" value="Bac_luciferase"/>
    <property type="match status" value="1"/>
</dbReference>
<dbReference type="AlphaFoldDB" id="A0A7W4YL97"/>
<dbReference type="SUPFAM" id="SSF51679">
    <property type="entry name" value="Bacterial luciferase-like"/>
    <property type="match status" value="1"/>
</dbReference>
<dbReference type="GO" id="GO:0004497">
    <property type="term" value="F:monooxygenase activity"/>
    <property type="evidence" value="ECO:0007669"/>
    <property type="project" value="UniProtKB-KW"/>
</dbReference>
<dbReference type="EMBL" id="JACHWQ010000001">
    <property type="protein sequence ID" value="MBB2975220.1"/>
    <property type="molecule type" value="Genomic_DNA"/>
</dbReference>
<dbReference type="InterPro" id="IPR050564">
    <property type="entry name" value="F420-G6PD/mer"/>
</dbReference>
<evidence type="ECO:0000259" key="2">
    <source>
        <dbReference type="Pfam" id="PF00296"/>
    </source>
</evidence>
<evidence type="ECO:0000313" key="3">
    <source>
        <dbReference type="EMBL" id="MBB2975220.1"/>
    </source>
</evidence>
<name>A0A7W4YL97_9MICO</name>
<organism evidence="3 4">
    <name type="scientific">Microbacterium endophyticum</name>
    <dbReference type="NCBI Taxonomy" id="1526412"/>
    <lineage>
        <taxon>Bacteria</taxon>
        <taxon>Bacillati</taxon>
        <taxon>Actinomycetota</taxon>
        <taxon>Actinomycetes</taxon>
        <taxon>Micrococcales</taxon>
        <taxon>Microbacteriaceae</taxon>
        <taxon>Microbacterium</taxon>
    </lineage>
</organism>
<dbReference type="Proteomes" id="UP000529310">
    <property type="component" value="Unassembled WGS sequence"/>
</dbReference>
<accession>A0A7W4YL97</accession>
<reference evidence="3 4" key="1">
    <citation type="submission" date="2020-08" db="EMBL/GenBank/DDBJ databases">
        <title>Sequencing the genomes of 1000 actinobacteria strains.</title>
        <authorList>
            <person name="Klenk H.-P."/>
        </authorList>
    </citation>
    <scope>NUCLEOTIDE SEQUENCE [LARGE SCALE GENOMIC DNA]</scope>
    <source>
        <strain evidence="3 4">DSM 27099</strain>
    </source>
</reference>
<protein>
    <submittedName>
        <fullName evidence="3">Alkanesulfonate monooxygenase SsuD/methylene tetrahydromethanopterin reductase-like flavin-dependent oxidoreductase (Luciferase family)</fullName>
    </submittedName>
</protein>
<dbReference type="InterPro" id="IPR036661">
    <property type="entry name" value="Luciferase-like_sf"/>
</dbReference>
<dbReference type="PANTHER" id="PTHR43244">
    <property type="match status" value="1"/>
</dbReference>
<dbReference type="InterPro" id="IPR011251">
    <property type="entry name" value="Luciferase-like_dom"/>
</dbReference>
<proteinExistence type="predicted"/>
<gene>
    <name evidence="3" type="ORF">FHX49_000761</name>
</gene>
<evidence type="ECO:0000313" key="4">
    <source>
        <dbReference type="Proteomes" id="UP000529310"/>
    </source>
</evidence>
<dbReference type="Gene3D" id="3.20.20.30">
    <property type="entry name" value="Luciferase-like domain"/>
    <property type="match status" value="1"/>
</dbReference>
<evidence type="ECO:0000256" key="1">
    <source>
        <dbReference type="ARBA" id="ARBA00023002"/>
    </source>
</evidence>